<dbReference type="OrthoDB" id="9797605at2"/>
<protein>
    <recommendedName>
        <fullName evidence="2">Signal transduction histidine kinase subgroup 3 dimerisation and phosphoacceptor domain-containing protein</fullName>
    </recommendedName>
</protein>
<dbReference type="Pfam" id="PF07730">
    <property type="entry name" value="HisKA_3"/>
    <property type="match status" value="1"/>
</dbReference>
<proteinExistence type="predicted"/>
<keyword evidence="1" id="KW-0472">Membrane</keyword>
<dbReference type="GO" id="GO:0046983">
    <property type="term" value="F:protein dimerization activity"/>
    <property type="evidence" value="ECO:0007669"/>
    <property type="project" value="InterPro"/>
</dbReference>
<sequence length="123" mass="13400">MVELLPVWGWMLGTGLHYDTINQGVARERARLKAGIGSTFGAIVAVLALITLVAAVLVLLTNLHQGRLASRHLQSLVHHYISQQIAERRGFARELHDGINQLIAAAKYRIEAALTQAAQGQAE</sequence>
<evidence type="ECO:0000256" key="1">
    <source>
        <dbReference type="SAM" id="Phobius"/>
    </source>
</evidence>
<keyword evidence="1" id="KW-1133">Transmembrane helix</keyword>
<reference evidence="3 4" key="1">
    <citation type="submission" date="2017-03" db="EMBL/GenBank/DDBJ databases">
        <title>Complete genome sequence of Candidatus 'Thiodictyon syntrophicum' sp. nov. strain Cad16T, a photolithoautotroph purple sulfur bacterium isolated from an alpine meromictic lake.</title>
        <authorList>
            <person name="Luedin S.M."/>
            <person name="Pothier J.F."/>
            <person name="Danza F."/>
            <person name="Storelli N."/>
            <person name="Wittwer M."/>
            <person name="Tonolla M."/>
        </authorList>
    </citation>
    <scope>NUCLEOTIDE SEQUENCE [LARGE SCALE GENOMIC DNA]</scope>
    <source>
        <strain evidence="3 4">Cad16T</strain>
    </source>
</reference>
<dbReference type="RefSeq" id="WP_100919497.1">
    <property type="nucleotide sequence ID" value="NZ_CP020370.1"/>
</dbReference>
<organism evidence="3 4">
    <name type="scientific">Candidatus Thiodictyon syntrophicum</name>
    <dbReference type="NCBI Taxonomy" id="1166950"/>
    <lineage>
        <taxon>Bacteria</taxon>
        <taxon>Pseudomonadati</taxon>
        <taxon>Pseudomonadota</taxon>
        <taxon>Gammaproteobacteria</taxon>
        <taxon>Chromatiales</taxon>
        <taxon>Chromatiaceae</taxon>
        <taxon>Thiodictyon</taxon>
    </lineage>
</organism>
<name>A0A2K8U822_9GAMM</name>
<keyword evidence="1" id="KW-0812">Transmembrane</keyword>
<dbReference type="GO" id="GO:0016020">
    <property type="term" value="C:membrane"/>
    <property type="evidence" value="ECO:0007669"/>
    <property type="project" value="InterPro"/>
</dbReference>
<dbReference type="AlphaFoldDB" id="A0A2K8U822"/>
<dbReference type="GO" id="GO:0000155">
    <property type="term" value="F:phosphorelay sensor kinase activity"/>
    <property type="evidence" value="ECO:0007669"/>
    <property type="project" value="InterPro"/>
</dbReference>
<keyword evidence="4" id="KW-1185">Reference proteome</keyword>
<dbReference type="Gene3D" id="1.20.5.1930">
    <property type="match status" value="1"/>
</dbReference>
<accession>A0A2K8U822</accession>
<evidence type="ECO:0000259" key="2">
    <source>
        <dbReference type="Pfam" id="PF07730"/>
    </source>
</evidence>
<dbReference type="Proteomes" id="UP000232638">
    <property type="component" value="Chromosome"/>
</dbReference>
<gene>
    <name evidence="3" type="ORF">THSYN_12735</name>
</gene>
<feature type="domain" description="Signal transduction histidine kinase subgroup 3 dimerisation and phosphoacceptor" evidence="2">
    <location>
        <begin position="87"/>
        <end position="120"/>
    </location>
</feature>
<evidence type="ECO:0000313" key="3">
    <source>
        <dbReference type="EMBL" id="AUB81740.1"/>
    </source>
</evidence>
<dbReference type="KEGG" id="tsy:THSYN_12735"/>
<dbReference type="EMBL" id="CP020370">
    <property type="protein sequence ID" value="AUB81740.1"/>
    <property type="molecule type" value="Genomic_DNA"/>
</dbReference>
<evidence type="ECO:0000313" key="4">
    <source>
        <dbReference type="Proteomes" id="UP000232638"/>
    </source>
</evidence>
<dbReference type="InterPro" id="IPR011712">
    <property type="entry name" value="Sig_transdc_His_kin_sub3_dim/P"/>
</dbReference>
<feature type="transmembrane region" description="Helical" evidence="1">
    <location>
        <begin position="40"/>
        <end position="63"/>
    </location>
</feature>